<dbReference type="Gene3D" id="1.25.40.20">
    <property type="entry name" value="Ankyrin repeat-containing domain"/>
    <property type="match status" value="1"/>
</dbReference>
<dbReference type="PANTHER" id="PTHR24126">
    <property type="entry name" value="ANKYRIN REPEAT, PH AND SEC7 DOMAIN CONTAINING PROTEIN SECG-RELATED"/>
    <property type="match status" value="1"/>
</dbReference>
<keyword evidence="2 3" id="KW-0040">ANK repeat</keyword>
<dbReference type="SUPFAM" id="SSF48403">
    <property type="entry name" value="Ankyrin repeat"/>
    <property type="match status" value="1"/>
</dbReference>
<accession>A0A0R3SRW1</accession>
<dbReference type="WBParaSite" id="HDID_0000795901-mRNA-1">
    <property type="protein sequence ID" value="HDID_0000795901-mRNA-1"/>
    <property type="gene ID" value="HDID_0000795901"/>
</dbReference>
<dbReference type="Proteomes" id="UP000274504">
    <property type="component" value="Unassembled WGS sequence"/>
</dbReference>
<dbReference type="PROSITE" id="PS50088">
    <property type="entry name" value="ANK_REPEAT"/>
    <property type="match status" value="2"/>
</dbReference>
<evidence type="ECO:0000256" key="3">
    <source>
        <dbReference type="PROSITE-ProRule" id="PRU00023"/>
    </source>
</evidence>
<organism evidence="6">
    <name type="scientific">Hymenolepis diminuta</name>
    <name type="common">Rat tapeworm</name>
    <dbReference type="NCBI Taxonomy" id="6216"/>
    <lineage>
        <taxon>Eukaryota</taxon>
        <taxon>Metazoa</taxon>
        <taxon>Spiralia</taxon>
        <taxon>Lophotrochozoa</taxon>
        <taxon>Platyhelminthes</taxon>
        <taxon>Cestoda</taxon>
        <taxon>Eucestoda</taxon>
        <taxon>Cyclophyllidea</taxon>
        <taxon>Hymenolepididae</taxon>
        <taxon>Hymenolepis</taxon>
    </lineage>
</organism>
<dbReference type="SMART" id="SM00248">
    <property type="entry name" value="ANK"/>
    <property type="match status" value="7"/>
</dbReference>
<gene>
    <name evidence="4" type="ORF">HDID_LOCUS7957</name>
</gene>
<dbReference type="PANTHER" id="PTHR24126:SF14">
    <property type="entry name" value="ANK_REP_REGION DOMAIN-CONTAINING PROTEIN"/>
    <property type="match status" value="1"/>
</dbReference>
<dbReference type="InterPro" id="IPR002110">
    <property type="entry name" value="Ankyrin_rpt"/>
</dbReference>
<protein>
    <submittedName>
        <fullName evidence="6">ANK_REP_REGION domain-containing protein</fullName>
    </submittedName>
</protein>
<evidence type="ECO:0000256" key="2">
    <source>
        <dbReference type="ARBA" id="ARBA00023043"/>
    </source>
</evidence>
<dbReference type="PRINTS" id="PR01415">
    <property type="entry name" value="ANKYRIN"/>
</dbReference>
<reference evidence="4 5" key="2">
    <citation type="submission" date="2018-11" db="EMBL/GenBank/DDBJ databases">
        <authorList>
            <consortium name="Pathogen Informatics"/>
        </authorList>
    </citation>
    <scope>NUCLEOTIDE SEQUENCE [LARGE SCALE GENOMIC DNA]</scope>
</reference>
<dbReference type="AlphaFoldDB" id="A0A0R3SRW1"/>
<feature type="repeat" description="ANK" evidence="3">
    <location>
        <begin position="72"/>
        <end position="104"/>
    </location>
</feature>
<dbReference type="EMBL" id="UYSG01011003">
    <property type="protein sequence ID" value="VDL60275.1"/>
    <property type="molecule type" value="Genomic_DNA"/>
</dbReference>
<sequence length="339" mass="37897">MAHRLDESLLWKYVEDENILGAEVMIIAGANVDSKIKEDDSTPLILAAKRTNLKMMKMLIRRGASLDALDANKKTTIHWACEKQHFDGVKLLLSHGSPSDLRDCCGYTPMMYAVAENQYDIVRYMLLKGVCMKYGLDGYEDTELTTASQTGDINMVRLLLKSLDSSIDRSFDLNTALSANIISDCKGDEVVKILLEYGADPNCIIAGLKQPIYLAITKEKSDVCDQLIKNRANLNISDEGGYTPLMTAMSRVLKPVFRFRSSCTLESANDYAALSLKIILDQHDIVQDTSVSFQIDDKVRIEFSRKSSDMCEYVVSFTSENSDLGINVCSVMAQHFDIY</sequence>
<dbReference type="InterPro" id="IPR036770">
    <property type="entry name" value="Ankyrin_rpt-contain_sf"/>
</dbReference>
<dbReference type="STRING" id="6216.A0A0R3SRW1"/>
<dbReference type="OrthoDB" id="7464126at2759"/>
<evidence type="ECO:0000313" key="4">
    <source>
        <dbReference type="EMBL" id="VDL60275.1"/>
    </source>
</evidence>
<proteinExistence type="predicted"/>
<reference evidence="6" key="1">
    <citation type="submission" date="2017-02" db="UniProtKB">
        <authorList>
            <consortium name="WormBaseParasite"/>
        </authorList>
    </citation>
    <scope>IDENTIFICATION</scope>
</reference>
<dbReference type="Pfam" id="PF12796">
    <property type="entry name" value="Ank_2"/>
    <property type="match status" value="2"/>
</dbReference>
<keyword evidence="1" id="KW-0677">Repeat</keyword>
<name>A0A0R3SRW1_HYMDI</name>
<evidence type="ECO:0000313" key="6">
    <source>
        <dbReference type="WBParaSite" id="HDID_0000795901-mRNA-1"/>
    </source>
</evidence>
<evidence type="ECO:0000256" key="1">
    <source>
        <dbReference type="ARBA" id="ARBA00022737"/>
    </source>
</evidence>
<feature type="repeat" description="ANK" evidence="3">
    <location>
        <begin position="39"/>
        <end position="71"/>
    </location>
</feature>
<evidence type="ECO:0000313" key="5">
    <source>
        <dbReference type="Proteomes" id="UP000274504"/>
    </source>
</evidence>
<dbReference type="PROSITE" id="PS50297">
    <property type="entry name" value="ANK_REP_REGION"/>
    <property type="match status" value="2"/>
</dbReference>